<gene>
    <name evidence="2" type="ORF">STAS_14922</name>
</gene>
<name>A0A5A7PZX1_STRAF</name>
<evidence type="ECO:0000313" key="3">
    <source>
        <dbReference type="Proteomes" id="UP000325081"/>
    </source>
</evidence>
<dbReference type="EMBL" id="BKCP01005505">
    <property type="protein sequence ID" value="GER38400.1"/>
    <property type="molecule type" value="Genomic_DNA"/>
</dbReference>
<evidence type="ECO:0000256" key="1">
    <source>
        <dbReference type="SAM" id="MobiDB-lite"/>
    </source>
</evidence>
<organism evidence="2 3">
    <name type="scientific">Striga asiatica</name>
    <name type="common">Asiatic witchweed</name>
    <name type="synonym">Buchnera asiatica</name>
    <dbReference type="NCBI Taxonomy" id="4170"/>
    <lineage>
        <taxon>Eukaryota</taxon>
        <taxon>Viridiplantae</taxon>
        <taxon>Streptophyta</taxon>
        <taxon>Embryophyta</taxon>
        <taxon>Tracheophyta</taxon>
        <taxon>Spermatophyta</taxon>
        <taxon>Magnoliopsida</taxon>
        <taxon>eudicotyledons</taxon>
        <taxon>Gunneridae</taxon>
        <taxon>Pentapetalae</taxon>
        <taxon>asterids</taxon>
        <taxon>lamiids</taxon>
        <taxon>Lamiales</taxon>
        <taxon>Orobanchaceae</taxon>
        <taxon>Buchnereae</taxon>
        <taxon>Striga</taxon>
    </lineage>
</organism>
<comment type="caution">
    <text evidence="2">The sequence shown here is derived from an EMBL/GenBank/DDBJ whole genome shotgun (WGS) entry which is preliminary data.</text>
</comment>
<reference evidence="3" key="1">
    <citation type="journal article" date="2019" name="Curr. Biol.">
        <title>Genome Sequence of Striga asiatica Provides Insight into the Evolution of Plant Parasitism.</title>
        <authorList>
            <person name="Yoshida S."/>
            <person name="Kim S."/>
            <person name="Wafula E.K."/>
            <person name="Tanskanen J."/>
            <person name="Kim Y.M."/>
            <person name="Honaas L."/>
            <person name="Yang Z."/>
            <person name="Spallek T."/>
            <person name="Conn C.E."/>
            <person name="Ichihashi Y."/>
            <person name="Cheong K."/>
            <person name="Cui S."/>
            <person name="Der J.P."/>
            <person name="Gundlach H."/>
            <person name="Jiao Y."/>
            <person name="Hori C."/>
            <person name="Ishida J.K."/>
            <person name="Kasahara H."/>
            <person name="Kiba T."/>
            <person name="Kim M.S."/>
            <person name="Koo N."/>
            <person name="Laohavisit A."/>
            <person name="Lee Y.H."/>
            <person name="Lumba S."/>
            <person name="McCourt P."/>
            <person name="Mortimer J.C."/>
            <person name="Mutuku J.M."/>
            <person name="Nomura T."/>
            <person name="Sasaki-Sekimoto Y."/>
            <person name="Seto Y."/>
            <person name="Wang Y."/>
            <person name="Wakatake T."/>
            <person name="Sakakibara H."/>
            <person name="Demura T."/>
            <person name="Yamaguchi S."/>
            <person name="Yoneyama K."/>
            <person name="Manabe R.I."/>
            <person name="Nelson D.C."/>
            <person name="Schulman A.H."/>
            <person name="Timko M.P."/>
            <person name="dePamphilis C.W."/>
            <person name="Choi D."/>
            <person name="Shirasu K."/>
        </authorList>
    </citation>
    <scope>NUCLEOTIDE SEQUENCE [LARGE SCALE GENOMIC DNA]</scope>
    <source>
        <strain evidence="3">cv. UVA1</strain>
    </source>
</reference>
<evidence type="ECO:0000313" key="2">
    <source>
        <dbReference type="EMBL" id="GER38400.1"/>
    </source>
</evidence>
<keyword evidence="3" id="KW-1185">Reference proteome</keyword>
<dbReference type="AlphaFoldDB" id="A0A5A7PZX1"/>
<feature type="region of interest" description="Disordered" evidence="1">
    <location>
        <begin position="1"/>
        <end position="42"/>
    </location>
</feature>
<proteinExistence type="predicted"/>
<sequence length="291" mass="30913">MAAVRRRRGDELATGLNGARSTRAQNCRTRVGARDQSQPDGKLRPEVARGLARRMLVELAENSTSLRERAEAAARVVRLSVSGTSAVCCCSGVLAAALTDGGHRTDLENEGNRLNIEERLRKKMRVKGMTAFEREKDRSQEDIPSPAKSIVATSFVSANKVPTPGEEMVENNLQLVESSVMEVASSRVRPACRVSGLSEKGLPPQVLPNPPVRLGYICCDGLAKCHADGTYEWFSDSKVGGGIAVADIGRADSRWTCGLGDGKVGESGATGNSTAVNLNTAGGDVGWEDAC</sequence>
<accession>A0A5A7PZX1</accession>
<dbReference type="Proteomes" id="UP000325081">
    <property type="component" value="Unassembled WGS sequence"/>
</dbReference>
<protein>
    <submittedName>
        <fullName evidence="2">Peptidase T</fullName>
    </submittedName>
</protein>
<feature type="compositionally biased region" description="Polar residues" evidence="1">
    <location>
        <begin position="19"/>
        <end position="28"/>
    </location>
</feature>